<evidence type="ECO:0000313" key="3">
    <source>
        <dbReference type="Proteomes" id="UP000736335"/>
    </source>
</evidence>
<gene>
    <name evidence="2" type="ORF">BJ322DRAFT_1216962</name>
</gene>
<evidence type="ECO:0000313" key="2">
    <source>
        <dbReference type="EMBL" id="KAF9789786.1"/>
    </source>
</evidence>
<name>A0A9P6HM33_9AGAM</name>
<dbReference type="AlphaFoldDB" id="A0A9P6HM33"/>
<evidence type="ECO:0000256" key="1">
    <source>
        <dbReference type="SAM" id="MobiDB-lite"/>
    </source>
</evidence>
<dbReference type="EMBL" id="WIUZ02000003">
    <property type="protein sequence ID" value="KAF9789786.1"/>
    <property type="molecule type" value="Genomic_DNA"/>
</dbReference>
<accession>A0A9P6HM33</accession>
<protein>
    <submittedName>
        <fullName evidence="2">Uncharacterized protein</fullName>
    </submittedName>
</protein>
<feature type="region of interest" description="Disordered" evidence="1">
    <location>
        <begin position="142"/>
        <end position="175"/>
    </location>
</feature>
<keyword evidence="3" id="KW-1185">Reference proteome</keyword>
<proteinExistence type="predicted"/>
<dbReference type="Proteomes" id="UP000736335">
    <property type="component" value="Unassembled WGS sequence"/>
</dbReference>
<feature type="region of interest" description="Disordered" evidence="1">
    <location>
        <begin position="237"/>
        <end position="282"/>
    </location>
</feature>
<reference evidence="2" key="2">
    <citation type="submission" date="2020-11" db="EMBL/GenBank/DDBJ databases">
        <authorList>
            <consortium name="DOE Joint Genome Institute"/>
            <person name="Kuo A."/>
            <person name="Miyauchi S."/>
            <person name="Kiss E."/>
            <person name="Drula E."/>
            <person name="Kohler A."/>
            <person name="Sanchez-Garcia M."/>
            <person name="Andreopoulos B."/>
            <person name="Barry K.W."/>
            <person name="Bonito G."/>
            <person name="Buee M."/>
            <person name="Carver A."/>
            <person name="Chen C."/>
            <person name="Cichocki N."/>
            <person name="Clum A."/>
            <person name="Culley D."/>
            <person name="Crous P.W."/>
            <person name="Fauchery L."/>
            <person name="Girlanda M."/>
            <person name="Hayes R."/>
            <person name="Keri Z."/>
            <person name="Labutti K."/>
            <person name="Lipzen A."/>
            <person name="Lombard V."/>
            <person name="Magnuson J."/>
            <person name="Maillard F."/>
            <person name="Morin E."/>
            <person name="Murat C."/>
            <person name="Nolan M."/>
            <person name="Ohm R."/>
            <person name="Pangilinan J."/>
            <person name="Pereira M."/>
            <person name="Perotto S."/>
            <person name="Peter M."/>
            <person name="Riley R."/>
            <person name="Sitrit Y."/>
            <person name="Stielow B."/>
            <person name="Szollosi G."/>
            <person name="Zifcakova L."/>
            <person name="Stursova M."/>
            <person name="Spatafora J.W."/>
            <person name="Tedersoo L."/>
            <person name="Vaario L.-M."/>
            <person name="Yamada A."/>
            <person name="Yan M."/>
            <person name="Wang P."/>
            <person name="Xu J."/>
            <person name="Bruns T."/>
            <person name="Baldrian P."/>
            <person name="Vilgalys R."/>
            <person name="Henrissat B."/>
            <person name="Grigoriev I.V."/>
            <person name="Hibbett D."/>
            <person name="Nagy L.G."/>
            <person name="Martin F.M."/>
        </authorList>
    </citation>
    <scope>NUCLEOTIDE SEQUENCE</scope>
    <source>
        <strain evidence="2">UH-Tt-Lm1</strain>
    </source>
</reference>
<sequence length="437" mass="48060">MMRDDGMCPRMRALATGFFFSFDLLMCPFRSFPRKERAFVRSCCCSECFSYMKPLDPFREKFMPERGCLYAFMILDSERTLWALFGFFGPDAIKSRKLSVFCNILTPLGSVFRVRELGYLIARFALGGGKCTRAWGKPRAARGNTYVRPSPPTTKSCMHRGKRGWEPPPHAHAYETANTGTDKAYRGSVLKYSSTPWEVSNSLLRTGCTAERKAWDSRWITDPSMAMMGKWAIGGDDASPVKQRIGGALSGGPDVDVGSDDERAPSRPNTSASSGKLDISGEDDSGAISGACTSILCSGTHRESLFPVPNSRSSPHCSSITIDGWGICRYRSYTHVLSEITPPSPITRAYAPWTWIKCPLVREPRGSNRGWNVGLGGFSVRNQSASYPEIDSNGLAEGGGSIRGIPEKPCLTLVPPTKTEWSSLLKIVDPTAPEKPR</sequence>
<organism evidence="2 3">
    <name type="scientific">Thelephora terrestris</name>
    <dbReference type="NCBI Taxonomy" id="56493"/>
    <lineage>
        <taxon>Eukaryota</taxon>
        <taxon>Fungi</taxon>
        <taxon>Dikarya</taxon>
        <taxon>Basidiomycota</taxon>
        <taxon>Agaricomycotina</taxon>
        <taxon>Agaricomycetes</taxon>
        <taxon>Thelephorales</taxon>
        <taxon>Thelephoraceae</taxon>
        <taxon>Thelephora</taxon>
    </lineage>
</organism>
<reference evidence="2" key="1">
    <citation type="journal article" date="2020" name="Nat. Commun.">
        <title>Large-scale genome sequencing of mycorrhizal fungi provides insights into the early evolution of symbiotic traits.</title>
        <authorList>
            <person name="Miyauchi S."/>
            <person name="Kiss E."/>
            <person name="Kuo A."/>
            <person name="Drula E."/>
            <person name="Kohler A."/>
            <person name="Sanchez-Garcia M."/>
            <person name="Morin E."/>
            <person name="Andreopoulos B."/>
            <person name="Barry K.W."/>
            <person name="Bonito G."/>
            <person name="Buee M."/>
            <person name="Carver A."/>
            <person name="Chen C."/>
            <person name="Cichocki N."/>
            <person name="Clum A."/>
            <person name="Culley D."/>
            <person name="Crous P.W."/>
            <person name="Fauchery L."/>
            <person name="Girlanda M."/>
            <person name="Hayes R.D."/>
            <person name="Keri Z."/>
            <person name="LaButti K."/>
            <person name="Lipzen A."/>
            <person name="Lombard V."/>
            <person name="Magnuson J."/>
            <person name="Maillard F."/>
            <person name="Murat C."/>
            <person name="Nolan M."/>
            <person name="Ohm R.A."/>
            <person name="Pangilinan J."/>
            <person name="Pereira M.F."/>
            <person name="Perotto S."/>
            <person name="Peter M."/>
            <person name="Pfister S."/>
            <person name="Riley R."/>
            <person name="Sitrit Y."/>
            <person name="Stielow J.B."/>
            <person name="Szollosi G."/>
            <person name="Zifcakova L."/>
            <person name="Stursova M."/>
            <person name="Spatafora J.W."/>
            <person name="Tedersoo L."/>
            <person name="Vaario L.M."/>
            <person name="Yamada A."/>
            <person name="Yan M."/>
            <person name="Wang P."/>
            <person name="Xu J."/>
            <person name="Bruns T."/>
            <person name="Baldrian P."/>
            <person name="Vilgalys R."/>
            <person name="Dunand C."/>
            <person name="Henrissat B."/>
            <person name="Grigoriev I.V."/>
            <person name="Hibbett D."/>
            <person name="Nagy L.G."/>
            <person name="Martin F.M."/>
        </authorList>
    </citation>
    <scope>NUCLEOTIDE SEQUENCE</scope>
    <source>
        <strain evidence="2">UH-Tt-Lm1</strain>
    </source>
</reference>
<comment type="caution">
    <text evidence="2">The sequence shown here is derived from an EMBL/GenBank/DDBJ whole genome shotgun (WGS) entry which is preliminary data.</text>
</comment>